<dbReference type="InterPro" id="IPR002048">
    <property type="entry name" value="EF_hand_dom"/>
</dbReference>
<gene>
    <name evidence="3" type="ORF">C0Q70_15777</name>
</gene>
<sequence length="719" mass="81524">MPPQGGRDGANVLLNEDLAFDLDRLFDEHNMDHIPVEHRLDTFKKRNLPFVKHYKAAVKIFGGPLSRKRIIIAPPMETPLKHKLGVYVNKMEFPPAPVLNSVMQHPNTSCIVQFEQKAQLEVNTEEEAMYKKWFKERKALQENLNSLGLSEQLLRRKTDKTELELRVEARMKAARTRKPEIPPPKEPEPKPRGPPVIPNVRAPMPLSLQILDRFLVDNKLRLIDLFAHADRNKDWRLTKHELKKAIENYRIPLKQGDIEDLMVMLDQDFDECLGYAEVSRGLAALRMERRALKRRGQVVSATTLSRSSPSSILPKISPLSYARDSTPSSYSDRVMKDSESPKPACPETRGSVIVAEYTTEKPENQVRTASEKEAAGNAESRPQTRSRTSTLNSLELPPRDLREECWVAASEEEMMYLRKRDRVVLEKANTRKWPCPDKKGKHDEAPGIIRIGQKAVDEHCMESTLDGETGALLNAFRQNSLKEYFQAVELCSKNGLVLTPGLLDRVLLYPPELPHTELKKHLRVPRGCLADLSTDVTKSPQLLKILQEGQAKDELVHSRSETLLKDSSQGHSWGVKAVQSASAENLTTGRAVSNSCMTFEEYETYNKHLPARYKELTGGKHENKGDDTKRTKAGSEGGKKGKKSSDDGEFKAMTKGHRRKKRSKSSQNLSAFWPGYMLDKLVMCIPLLDNGHFPWTQGSSTHFHYTGQPRHAYSAKYYV</sequence>
<evidence type="ECO:0000313" key="3">
    <source>
        <dbReference type="EMBL" id="PVD25277.1"/>
    </source>
</evidence>
<dbReference type="AlphaFoldDB" id="A0A2T7NVT7"/>
<organism evidence="3 4">
    <name type="scientific">Pomacea canaliculata</name>
    <name type="common">Golden apple snail</name>
    <dbReference type="NCBI Taxonomy" id="400727"/>
    <lineage>
        <taxon>Eukaryota</taxon>
        <taxon>Metazoa</taxon>
        <taxon>Spiralia</taxon>
        <taxon>Lophotrochozoa</taxon>
        <taxon>Mollusca</taxon>
        <taxon>Gastropoda</taxon>
        <taxon>Caenogastropoda</taxon>
        <taxon>Architaenioglossa</taxon>
        <taxon>Ampullarioidea</taxon>
        <taxon>Ampullariidae</taxon>
        <taxon>Pomacea</taxon>
    </lineage>
</organism>
<proteinExistence type="predicted"/>
<comment type="caution">
    <text evidence="3">The sequence shown here is derived from an EMBL/GenBank/DDBJ whole genome shotgun (WGS) entry which is preliminary data.</text>
</comment>
<feature type="region of interest" description="Disordered" evidence="1">
    <location>
        <begin position="315"/>
        <end position="394"/>
    </location>
</feature>
<dbReference type="PANTHER" id="PTHR47225:SF1">
    <property type="entry name" value="EF-HAND CALCIUM-BINDING DOMAIN-CONTAINING PROTEIN 12"/>
    <property type="match status" value="1"/>
</dbReference>
<dbReference type="EMBL" id="PZQS01000009">
    <property type="protein sequence ID" value="PVD25277.1"/>
    <property type="molecule type" value="Genomic_DNA"/>
</dbReference>
<feature type="region of interest" description="Disordered" evidence="1">
    <location>
        <begin position="616"/>
        <end position="666"/>
    </location>
</feature>
<evidence type="ECO:0000259" key="2">
    <source>
        <dbReference type="PROSITE" id="PS50222"/>
    </source>
</evidence>
<accession>A0A2T7NVT7</accession>
<dbReference type="PANTHER" id="PTHR47225">
    <property type="entry name" value="EF-HAND CALCIUM-BINDING DOMAIN-CONTAINING PROTEIN 12"/>
    <property type="match status" value="1"/>
</dbReference>
<feature type="compositionally biased region" description="Basic and acidic residues" evidence="1">
    <location>
        <begin position="358"/>
        <end position="374"/>
    </location>
</feature>
<dbReference type="Gene3D" id="1.10.238.10">
    <property type="entry name" value="EF-hand"/>
    <property type="match status" value="1"/>
</dbReference>
<dbReference type="InterPro" id="IPR042847">
    <property type="entry name" value="EFC12"/>
</dbReference>
<name>A0A2T7NVT7_POMCA</name>
<feature type="compositionally biased region" description="Basic residues" evidence="1">
    <location>
        <begin position="654"/>
        <end position="664"/>
    </location>
</feature>
<dbReference type="OrthoDB" id="10005811at2759"/>
<feature type="compositionally biased region" description="Basic and acidic residues" evidence="1">
    <location>
        <begin position="616"/>
        <end position="630"/>
    </location>
</feature>
<evidence type="ECO:0000313" key="4">
    <source>
        <dbReference type="Proteomes" id="UP000245119"/>
    </source>
</evidence>
<dbReference type="Proteomes" id="UP000245119">
    <property type="component" value="Linkage Group LG9"/>
</dbReference>
<feature type="compositionally biased region" description="Basic and acidic residues" evidence="1">
    <location>
        <begin position="172"/>
        <end position="191"/>
    </location>
</feature>
<dbReference type="SUPFAM" id="SSF47473">
    <property type="entry name" value="EF-hand"/>
    <property type="match status" value="1"/>
</dbReference>
<feature type="domain" description="EF-hand" evidence="2">
    <location>
        <begin position="217"/>
        <end position="252"/>
    </location>
</feature>
<evidence type="ECO:0000256" key="1">
    <source>
        <dbReference type="SAM" id="MobiDB-lite"/>
    </source>
</evidence>
<reference evidence="3 4" key="1">
    <citation type="submission" date="2018-04" db="EMBL/GenBank/DDBJ databases">
        <title>The genome of golden apple snail Pomacea canaliculata provides insight into stress tolerance and invasive adaptation.</title>
        <authorList>
            <person name="Liu C."/>
            <person name="Liu B."/>
            <person name="Ren Y."/>
            <person name="Zhang Y."/>
            <person name="Wang H."/>
            <person name="Li S."/>
            <person name="Jiang F."/>
            <person name="Yin L."/>
            <person name="Zhang G."/>
            <person name="Qian W."/>
            <person name="Fan W."/>
        </authorList>
    </citation>
    <scope>NUCLEOTIDE SEQUENCE [LARGE SCALE GENOMIC DNA]</scope>
    <source>
        <strain evidence="3">SZHN2017</strain>
        <tissue evidence="3">Muscle</tissue>
    </source>
</reference>
<dbReference type="InterPro" id="IPR011992">
    <property type="entry name" value="EF-hand-dom_pair"/>
</dbReference>
<feature type="compositionally biased region" description="Basic and acidic residues" evidence="1">
    <location>
        <begin position="637"/>
        <end position="652"/>
    </location>
</feature>
<dbReference type="GO" id="GO:0005509">
    <property type="term" value="F:calcium ion binding"/>
    <property type="evidence" value="ECO:0007669"/>
    <property type="project" value="InterPro"/>
</dbReference>
<feature type="compositionally biased region" description="Polar residues" evidence="1">
    <location>
        <begin position="380"/>
        <end position="393"/>
    </location>
</feature>
<feature type="region of interest" description="Disordered" evidence="1">
    <location>
        <begin position="172"/>
        <end position="196"/>
    </location>
</feature>
<protein>
    <recommendedName>
        <fullName evidence="2">EF-hand domain-containing protein</fullName>
    </recommendedName>
</protein>
<keyword evidence="4" id="KW-1185">Reference proteome</keyword>
<dbReference type="PROSITE" id="PS50222">
    <property type="entry name" value="EF_HAND_2"/>
    <property type="match status" value="1"/>
</dbReference>